<dbReference type="CDD" id="cd04301">
    <property type="entry name" value="NAT_SF"/>
    <property type="match status" value="1"/>
</dbReference>
<dbReference type="Gene3D" id="3.40.630.30">
    <property type="match status" value="1"/>
</dbReference>
<dbReference type="RefSeq" id="WP_305004030.1">
    <property type="nucleotide sequence ID" value="NZ_JAUQUB010000007.1"/>
</dbReference>
<sequence>MSLRLVTVEWDDPRAAALRDAMNAETSAMYEVFTAGNSAEVNAAIDDALAVDAADIVHTVLALDGDEPVGHAALRPFERELEVKKVFVTPTARGRGISRALMLELEAVARERGVASLVLQTGPLQVAAIALYLSLGYEQIPAFGKYGVIANALCYRKRLE</sequence>
<dbReference type="Proteomes" id="UP001241072">
    <property type="component" value="Unassembled WGS sequence"/>
</dbReference>
<evidence type="ECO:0000259" key="3">
    <source>
        <dbReference type="PROSITE" id="PS51186"/>
    </source>
</evidence>
<protein>
    <submittedName>
        <fullName evidence="4">GNAT family N-acetyltransferase</fullName>
    </submittedName>
</protein>
<feature type="domain" description="N-acetyltransferase" evidence="3">
    <location>
        <begin position="16"/>
        <end position="160"/>
    </location>
</feature>
<dbReference type="PROSITE" id="PS51186">
    <property type="entry name" value="GNAT"/>
    <property type="match status" value="1"/>
</dbReference>
<dbReference type="SUPFAM" id="SSF55729">
    <property type="entry name" value="Acyl-CoA N-acyltransferases (Nat)"/>
    <property type="match status" value="1"/>
</dbReference>
<dbReference type="InterPro" id="IPR016181">
    <property type="entry name" value="Acyl_CoA_acyltransferase"/>
</dbReference>
<keyword evidence="1" id="KW-0808">Transferase</keyword>
<keyword evidence="2" id="KW-0012">Acyltransferase</keyword>
<evidence type="ECO:0000313" key="4">
    <source>
        <dbReference type="EMBL" id="MDO7883602.1"/>
    </source>
</evidence>
<evidence type="ECO:0000256" key="2">
    <source>
        <dbReference type="ARBA" id="ARBA00023315"/>
    </source>
</evidence>
<dbReference type="PANTHER" id="PTHR43877">
    <property type="entry name" value="AMINOALKYLPHOSPHONATE N-ACETYLTRANSFERASE-RELATED-RELATED"/>
    <property type="match status" value="1"/>
</dbReference>
<comment type="caution">
    <text evidence="4">The sequence shown here is derived from an EMBL/GenBank/DDBJ whole genome shotgun (WGS) entry which is preliminary data.</text>
</comment>
<keyword evidence="5" id="KW-1185">Reference proteome</keyword>
<evidence type="ECO:0000313" key="5">
    <source>
        <dbReference type="Proteomes" id="UP001241072"/>
    </source>
</evidence>
<dbReference type="InterPro" id="IPR000182">
    <property type="entry name" value="GNAT_dom"/>
</dbReference>
<dbReference type="PANTHER" id="PTHR43877:SF2">
    <property type="entry name" value="AMINOALKYLPHOSPHONATE N-ACETYLTRANSFERASE-RELATED"/>
    <property type="match status" value="1"/>
</dbReference>
<reference evidence="4 5" key="1">
    <citation type="submission" date="2023-07" db="EMBL/GenBank/DDBJ databases">
        <title>Protaetiibacter sp. nov WY-16 isolated from soil.</title>
        <authorList>
            <person name="Liu B."/>
            <person name="Wan Y."/>
        </authorList>
    </citation>
    <scope>NUCLEOTIDE SEQUENCE [LARGE SCALE GENOMIC DNA]</scope>
    <source>
        <strain evidence="4 5">WY-16</strain>
    </source>
</reference>
<organism evidence="4 5">
    <name type="scientific">Antiquaquibacter soli</name>
    <dbReference type="NCBI Taxonomy" id="3064523"/>
    <lineage>
        <taxon>Bacteria</taxon>
        <taxon>Bacillati</taxon>
        <taxon>Actinomycetota</taxon>
        <taxon>Actinomycetes</taxon>
        <taxon>Micrococcales</taxon>
        <taxon>Microbacteriaceae</taxon>
        <taxon>Antiquaquibacter</taxon>
    </lineage>
</organism>
<dbReference type="Pfam" id="PF00583">
    <property type="entry name" value="Acetyltransf_1"/>
    <property type="match status" value="1"/>
</dbReference>
<evidence type="ECO:0000256" key="1">
    <source>
        <dbReference type="ARBA" id="ARBA00022679"/>
    </source>
</evidence>
<name>A0ABT9BWB9_9MICO</name>
<proteinExistence type="predicted"/>
<dbReference type="EMBL" id="JAUQUB010000007">
    <property type="protein sequence ID" value="MDO7883602.1"/>
    <property type="molecule type" value="Genomic_DNA"/>
</dbReference>
<gene>
    <name evidence="4" type="ORF">Q5716_15315</name>
</gene>
<accession>A0ABT9BWB9</accession>
<dbReference type="InterPro" id="IPR050832">
    <property type="entry name" value="Bact_Acetyltransf"/>
</dbReference>